<dbReference type="Gramene" id="mRNA:HanXRQr2_Chr12g0555941">
    <property type="protein sequence ID" value="mRNA:HanXRQr2_Chr12g0555941"/>
    <property type="gene ID" value="HanXRQr2_Chr12g0555941"/>
</dbReference>
<dbReference type="PANTHER" id="PTHR31099:SF49">
    <property type="entry name" value="MYOSIN HEAVY CHAIN-LIKE PROTEIN"/>
    <property type="match status" value="1"/>
</dbReference>
<organism evidence="2 3">
    <name type="scientific">Helianthus annuus</name>
    <name type="common">Common sunflower</name>
    <dbReference type="NCBI Taxonomy" id="4232"/>
    <lineage>
        <taxon>Eukaryota</taxon>
        <taxon>Viridiplantae</taxon>
        <taxon>Streptophyta</taxon>
        <taxon>Embryophyta</taxon>
        <taxon>Tracheophyta</taxon>
        <taxon>Spermatophyta</taxon>
        <taxon>Magnoliopsida</taxon>
        <taxon>eudicotyledons</taxon>
        <taxon>Gunneridae</taxon>
        <taxon>Pentapetalae</taxon>
        <taxon>asterids</taxon>
        <taxon>campanulids</taxon>
        <taxon>Asterales</taxon>
        <taxon>Asteraceae</taxon>
        <taxon>Asteroideae</taxon>
        <taxon>Heliantheae alliance</taxon>
        <taxon>Heliantheae</taxon>
        <taxon>Helianthus</taxon>
    </lineage>
</organism>
<gene>
    <name evidence="2" type="ORF">HanXRQr2_Chr12g0555941</name>
</gene>
<dbReference type="Proteomes" id="UP000215914">
    <property type="component" value="Unassembled WGS sequence"/>
</dbReference>
<keyword evidence="3" id="KW-1185">Reference proteome</keyword>
<evidence type="ECO:0000313" key="2">
    <source>
        <dbReference type="EMBL" id="KAF5779150.1"/>
    </source>
</evidence>
<feature type="compositionally biased region" description="Basic and acidic residues" evidence="1">
    <location>
        <begin position="166"/>
        <end position="180"/>
    </location>
</feature>
<feature type="region of interest" description="Disordered" evidence="1">
    <location>
        <begin position="73"/>
        <end position="110"/>
    </location>
</feature>
<reference evidence="2" key="1">
    <citation type="journal article" date="2017" name="Nature">
        <title>The sunflower genome provides insights into oil metabolism, flowering and Asterid evolution.</title>
        <authorList>
            <person name="Badouin H."/>
            <person name="Gouzy J."/>
            <person name="Grassa C.J."/>
            <person name="Murat F."/>
            <person name="Staton S.E."/>
            <person name="Cottret L."/>
            <person name="Lelandais-Briere C."/>
            <person name="Owens G.L."/>
            <person name="Carrere S."/>
            <person name="Mayjonade B."/>
            <person name="Legrand L."/>
            <person name="Gill N."/>
            <person name="Kane N.C."/>
            <person name="Bowers J.E."/>
            <person name="Hubner S."/>
            <person name="Bellec A."/>
            <person name="Berard A."/>
            <person name="Berges H."/>
            <person name="Blanchet N."/>
            <person name="Boniface M.C."/>
            <person name="Brunel D."/>
            <person name="Catrice O."/>
            <person name="Chaidir N."/>
            <person name="Claudel C."/>
            <person name="Donnadieu C."/>
            <person name="Faraut T."/>
            <person name="Fievet G."/>
            <person name="Helmstetter N."/>
            <person name="King M."/>
            <person name="Knapp S.J."/>
            <person name="Lai Z."/>
            <person name="Le Paslier M.C."/>
            <person name="Lippi Y."/>
            <person name="Lorenzon L."/>
            <person name="Mandel J.R."/>
            <person name="Marage G."/>
            <person name="Marchand G."/>
            <person name="Marquand E."/>
            <person name="Bret-Mestries E."/>
            <person name="Morien E."/>
            <person name="Nambeesan S."/>
            <person name="Nguyen T."/>
            <person name="Pegot-Espagnet P."/>
            <person name="Pouilly N."/>
            <person name="Raftis F."/>
            <person name="Sallet E."/>
            <person name="Schiex T."/>
            <person name="Thomas J."/>
            <person name="Vandecasteele C."/>
            <person name="Vares D."/>
            <person name="Vear F."/>
            <person name="Vautrin S."/>
            <person name="Crespi M."/>
            <person name="Mangin B."/>
            <person name="Burke J.M."/>
            <person name="Salse J."/>
            <person name="Munos S."/>
            <person name="Vincourt P."/>
            <person name="Rieseberg L.H."/>
            <person name="Langlade N.B."/>
        </authorList>
    </citation>
    <scope>NUCLEOTIDE SEQUENCE</scope>
    <source>
        <tissue evidence="2">Leaves</tissue>
    </source>
</reference>
<feature type="compositionally biased region" description="Low complexity" evidence="1">
    <location>
        <begin position="193"/>
        <end position="207"/>
    </location>
</feature>
<accession>A0A9K3MXA3</accession>
<evidence type="ECO:0000313" key="3">
    <source>
        <dbReference type="Proteomes" id="UP000215914"/>
    </source>
</evidence>
<feature type="region of interest" description="Disordered" evidence="1">
    <location>
        <begin position="136"/>
        <end position="217"/>
    </location>
</feature>
<dbReference type="PANTHER" id="PTHR31099">
    <property type="entry name" value="OS06G0165300 PROTEIN"/>
    <property type="match status" value="1"/>
</dbReference>
<feature type="region of interest" description="Disordered" evidence="1">
    <location>
        <begin position="313"/>
        <end position="385"/>
    </location>
</feature>
<comment type="caution">
    <text evidence="2">The sequence shown here is derived from an EMBL/GenBank/DDBJ whole genome shotgun (WGS) entry which is preliminary data.</text>
</comment>
<reference evidence="2" key="2">
    <citation type="submission" date="2020-06" db="EMBL/GenBank/DDBJ databases">
        <title>Helianthus annuus Genome sequencing and assembly Release 2.</title>
        <authorList>
            <person name="Gouzy J."/>
            <person name="Langlade N."/>
            <person name="Munos S."/>
        </authorList>
    </citation>
    <scope>NUCLEOTIDE SEQUENCE</scope>
    <source>
        <tissue evidence="2">Leaves</tissue>
    </source>
</reference>
<dbReference type="EMBL" id="MNCJ02000327">
    <property type="protein sequence ID" value="KAF5779150.1"/>
    <property type="molecule type" value="Genomic_DNA"/>
</dbReference>
<dbReference type="AlphaFoldDB" id="A0A9K3MXA3"/>
<protein>
    <submittedName>
        <fullName evidence="2">Uncharacterized protein</fullName>
    </submittedName>
</protein>
<evidence type="ECO:0000256" key="1">
    <source>
        <dbReference type="SAM" id="MobiDB-lite"/>
    </source>
</evidence>
<sequence length="385" mass="40932">MYSRMELFAAPPVMTEGARIPNPRRCRAMTPAGKEIVYLSNEESVASSDHELKSWDDVFAGVLRDLGIDHEEKRPKKATKKKVTVAGGAARKKAETAGAASDIASRKGTTRFRQSNLEDFVIVDDSFEELPDVGEKYQSSAAAAARSSGSAGSKGPESGATPSSIDAKETETEPEAEKLFRKTPSKRPRVEKTATTPPAKKAATGKPIGKKGSFRSHYSDVSPVICSRPKLNIIPLKATTVEGKSREIEKTLEKQTDAAKTGKAPEVMQGPEVVKVIGADQPVIECIELEAHVENPTAHHTDPVQTEMIKTSTAGRSAGGAHVEGVVKDIATGGGDVAGSGADAGKRAPGKKPKQPSPIHAEDTLGDIYYKTYDESHANEPNAPV</sequence>
<name>A0A9K3MXA3_HELAN</name>
<proteinExistence type="predicted"/>
<feature type="compositionally biased region" description="Low complexity" evidence="1">
    <location>
        <begin position="139"/>
        <end position="153"/>
    </location>
</feature>